<sequence>MACIQEYGVLRGVLLTADRLLRCNGSQSRHYHKDNVTGKYIDPVSDYAVLK</sequence>
<dbReference type="EMBL" id="CASHTH010002436">
    <property type="protein sequence ID" value="CAI8029798.1"/>
    <property type="molecule type" value="Genomic_DNA"/>
</dbReference>
<keyword evidence="2" id="KW-1185">Reference proteome</keyword>
<dbReference type="AlphaFoldDB" id="A0AA35WQ81"/>
<evidence type="ECO:0000313" key="2">
    <source>
        <dbReference type="Proteomes" id="UP001174909"/>
    </source>
</evidence>
<evidence type="ECO:0000313" key="1">
    <source>
        <dbReference type="EMBL" id="CAI8029798.1"/>
    </source>
</evidence>
<accession>A0AA35WQ81</accession>
<proteinExistence type="predicted"/>
<gene>
    <name evidence="1" type="ORF">GBAR_LOCUS16909</name>
</gene>
<reference evidence="1" key="1">
    <citation type="submission" date="2023-03" db="EMBL/GenBank/DDBJ databases">
        <authorList>
            <person name="Steffen K."/>
            <person name="Cardenas P."/>
        </authorList>
    </citation>
    <scope>NUCLEOTIDE SEQUENCE</scope>
</reference>
<protein>
    <recommendedName>
        <fullName evidence="3">Membrane protein insertion efficiency factor YidD</fullName>
    </recommendedName>
</protein>
<evidence type="ECO:0008006" key="3">
    <source>
        <dbReference type="Google" id="ProtNLM"/>
    </source>
</evidence>
<organism evidence="1 2">
    <name type="scientific">Geodia barretti</name>
    <name type="common">Barrett's horny sponge</name>
    <dbReference type="NCBI Taxonomy" id="519541"/>
    <lineage>
        <taxon>Eukaryota</taxon>
        <taxon>Metazoa</taxon>
        <taxon>Porifera</taxon>
        <taxon>Demospongiae</taxon>
        <taxon>Heteroscleromorpha</taxon>
        <taxon>Tetractinellida</taxon>
        <taxon>Astrophorina</taxon>
        <taxon>Geodiidae</taxon>
        <taxon>Geodia</taxon>
    </lineage>
</organism>
<dbReference type="Proteomes" id="UP001174909">
    <property type="component" value="Unassembled WGS sequence"/>
</dbReference>
<name>A0AA35WQ81_GEOBA</name>
<comment type="caution">
    <text evidence="1">The sequence shown here is derived from an EMBL/GenBank/DDBJ whole genome shotgun (WGS) entry which is preliminary data.</text>
</comment>